<gene>
    <name evidence="5" type="primary">Contig7654.g8165</name>
    <name evidence="5" type="ORF">STYLEM_20618</name>
</gene>
<keyword evidence="2" id="KW-0206">Cytoskeleton</keyword>
<dbReference type="PANTHER" id="PTHR15431:SF4">
    <property type="entry name" value="PROTEIN TONNEAU 1B"/>
    <property type="match status" value="1"/>
</dbReference>
<dbReference type="GO" id="GO:0034453">
    <property type="term" value="P:microtubule anchoring"/>
    <property type="evidence" value="ECO:0007669"/>
    <property type="project" value="InterPro"/>
</dbReference>
<dbReference type="InParanoid" id="A0A078BCZ3"/>
<accession>A0A078BCZ3</accession>
<dbReference type="OrthoDB" id="2160638at2759"/>
<evidence type="ECO:0000313" key="5">
    <source>
        <dbReference type="EMBL" id="CDW91463.1"/>
    </source>
</evidence>
<name>A0A078BCZ3_STYLE</name>
<dbReference type="Gene3D" id="1.20.960.40">
    <property type="match status" value="1"/>
</dbReference>
<dbReference type="Proteomes" id="UP000039865">
    <property type="component" value="Unassembled WGS sequence"/>
</dbReference>
<dbReference type="AlphaFoldDB" id="A0A078BCZ3"/>
<protein>
    <submittedName>
        <fullName evidence="5">Fgfr1 oncogene partner</fullName>
    </submittedName>
</protein>
<organism evidence="5 6">
    <name type="scientific">Stylonychia lemnae</name>
    <name type="common">Ciliate</name>
    <dbReference type="NCBI Taxonomy" id="5949"/>
    <lineage>
        <taxon>Eukaryota</taxon>
        <taxon>Sar</taxon>
        <taxon>Alveolata</taxon>
        <taxon>Ciliophora</taxon>
        <taxon>Intramacronucleata</taxon>
        <taxon>Spirotrichea</taxon>
        <taxon>Stichotrichia</taxon>
        <taxon>Sporadotrichida</taxon>
        <taxon>Oxytrichidae</taxon>
        <taxon>Stylonychinae</taxon>
        <taxon>Stylonychia</taxon>
    </lineage>
</organism>
<dbReference type="GO" id="GO:0005815">
    <property type="term" value="C:microtubule organizing center"/>
    <property type="evidence" value="ECO:0007669"/>
    <property type="project" value="InterPro"/>
</dbReference>
<dbReference type="EMBL" id="CCKQ01019449">
    <property type="protein sequence ID" value="CDW91463.1"/>
    <property type="molecule type" value="Genomic_DNA"/>
</dbReference>
<proteinExistence type="predicted"/>
<feature type="region of interest" description="Disordered" evidence="3">
    <location>
        <begin position="36"/>
        <end position="61"/>
    </location>
</feature>
<dbReference type="Pfam" id="PF09398">
    <property type="entry name" value="FOP_dimer"/>
    <property type="match status" value="1"/>
</dbReference>
<keyword evidence="6" id="KW-1185">Reference proteome</keyword>
<feature type="domain" description="FGFR1 oncogene partner (FOP) N-terminal dimerisation" evidence="4">
    <location>
        <begin position="58"/>
        <end position="131"/>
    </location>
</feature>
<feature type="compositionally biased region" description="Low complexity" evidence="3">
    <location>
        <begin position="41"/>
        <end position="53"/>
    </location>
</feature>
<dbReference type="InterPro" id="IPR018993">
    <property type="entry name" value="FOP_dimerisation-dom_N"/>
</dbReference>
<evidence type="ECO:0000256" key="1">
    <source>
        <dbReference type="ARBA" id="ARBA00022490"/>
    </source>
</evidence>
<reference evidence="5 6" key="1">
    <citation type="submission" date="2014-06" db="EMBL/GenBank/DDBJ databases">
        <authorList>
            <person name="Swart Estienne"/>
        </authorList>
    </citation>
    <scope>NUCLEOTIDE SEQUENCE [LARGE SCALE GENOMIC DNA]</scope>
    <source>
        <strain evidence="5 6">130c</strain>
    </source>
</reference>
<evidence type="ECO:0000313" key="6">
    <source>
        <dbReference type="Proteomes" id="UP000039865"/>
    </source>
</evidence>
<dbReference type="OMA" id="WENEKAK"/>
<dbReference type="PANTHER" id="PTHR15431">
    <property type="entry name" value="FGFR1 ONCOGENE PARTNER/LISH DOMAIN-CONTAINING PROTEIN"/>
    <property type="match status" value="1"/>
</dbReference>
<evidence type="ECO:0000259" key="4">
    <source>
        <dbReference type="Pfam" id="PF09398"/>
    </source>
</evidence>
<sequence>MEDLKTLVIQSLENEGTLSSLRTQLRARVYKAIEKQMEPGSKSSSSNQQQQMQNVPAQKVHESEEGKLLAQLVREYLEFYRMEYSLSVYLPEVALSNQENPQREDLCKKASLKPPQAQESSAPLLVHLIRQLRQIQSQPLEQNDNKEPIQILQKDQKLTNNKIEFPGQNQNKRNDFYDEIDEDILEEVDDKHHQNIFHNRDEYEGVGASSSLGIDQSIDTLRMDEYDYVEQIKYYKD</sequence>
<evidence type="ECO:0000256" key="3">
    <source>
        <dbReference type="SAM" id="MobiDB-lite"/>
    </source>
</evidence>
<keyword evidence="1" id="KW-0963">Cytoplasm</keyword>
<evidence type="ECO:0000256" key="2">
    <source>
        <dbReference type="ARBA" id="ARBA00023212"/>
    </source>
</evidence>